<protein>
    <submittedName>
        <fullName evidence="2">Uncharacterized protein</fullName>
    </submittedName>
</protein>
<dbReference type="EMBL" id="CP005384">
    <property type="protein sequence ID" value="AGO17318.1"/>
    <property type="molecule type" value="Genomic_DNA"/>
</dbReference>
<reference evidence="2 3" key="1">
    <citation type="journal article" date="2013" name="PLoS ONE">
        <title>Complete Genome Analysis of a Haemophilus parasuis Serovar 12 Strain from China.</title>
        <authorList>
            <person name="Li Y."/>
            <person name="Kwok A.H."/>
            <person name="Jiang J."/>
            <person name="Zou Y."/>
            <person name="Zheng F."/>
            <person name="Chen P."/>
            <person name="Hou C."/>
            <person name="Leung F.C."/>
            <person name="Jiang P."/>
        </authorList>
    </citation>
    <scope>NUCLEOTIDE SEQUENCE [LARGE SCALE GENOMIC DNA]</scope>
    <source>
        <strain evidence="2 3">ZJ0906</strain>
    </source>
</reference>
<feature type="transmembrane region" description="Helical" evidence="1">
    <location>
        <begin position="13"/>
        <end position="30"/>
    </location>
</feature>
<proteinExistence type="predicted"/>
<keyword evidence="1" id="KW-0812">Transmembrane</keyword>
<keyword evidence="1" id="KW-0472">Membrane</keyword>
<name>A0A806JCS7_GLAPU</name>
<evidence type="ECO:0000313" key="3">
    <source>
        <dbReference type="Proteomes" id="UP000014672"/>
    </source>
</evidence>
<accession>A0A806JCS7</accession>
<dbReference type="Proteomes" id="UP000014672">
    <property type="component" value="Chromosome"/>
</dbReference>
<dbReference type="Pfam" id="PF04247">
    <property type="entry name" value="SirB"/>
    <property type="match status" value="1"/>
</dbReference>
<dbReference type="AlphaFoldDB" id="A0A806JCS7"/>
<dbReference type="KEGG" id="hpaz:K756_11125"/>
<evidence type="ECO:0000313" key="2">
    <source>
        <dbReference type="EMBL" id="AGO17318.1"/>
    </source>
</evidence>
<sequence>MQILGSWSPFTETWLAIKLLLVVVYIVFGVVAQKNIRTPKGFAFYSLSLLAFLTMVLLSLCKIG</sequence>
<organism evidence="2 3">
    <name type="scientific">Glaesserella parasuis ZJ0906</name>
    <dbReference type="NCBI Taxonomy" id="1322346"/>
    <lineage>
        <taxon>Bacteria</taxon>
        <taxon>Pseudomonadati</taxon>
        <taxon>Pseudomonadota</taxon>
        <taxon>Gammaproteobacteria</taxon>
        <taxon>Pasteurellales</taxon>
        <taxon>Pasteurellaceae</taxon>
        <taxon>Glaesserella</taxon>
    </lineage>
</organism>
<evidence type="ECO:0000256" key="1">
    <source>
        <dbReference type="SAM" id="Phobius"/>
    </source>
</evidence>
<feature type="transmembrane region" description="Helical" evidence="1">
    <location>
        <begin position="42"/>
        <end position="60"/>
    </location>
</feature>
<gene>
    <name evidence="2" type="ORF">K756_11125</name>
</gene>
<dbReference type="InterPro" id="IPR007360">
    <property type="entry name" value="SirB"/>
</dbReference>
<keyword evidence="1" id="KW-1133">Transmembrane helix</keyword>